<evidence type="ECO:0000313" key="1">
    <source>
        <dbReference type="EMBL" id="TFK70474.1"/>
    </source>
</evidence>
<sequence length="525" mass="59877">MLFFLLIASAYKAYAAPTPLGPEVFSSTPLSLVFGRSAPCNCGPQDRSLNDIVRSCVLTIFACIYTALHPNIPDPEAKMWKKICMRLKMSFYMLIAPEAVIWWAMRQWYGARRIAKMVNELNWTTTHGHFVQMGGLEAIHPDGRREVLNAWDLCSVWAANYLWKARIDIDEFQFPKKQLQDRSKGDFLSKGLVALQTSWFVLECIARFQQHLPITELEVITLAFAVLNVITYGFWWDKPLNVNCQVQIHIKPEVSPNRPEANESRDGGSNEVEGEGRQVREASNIGKEEGGNDVIEGGNNHEGSQLLMTPMGQDQRDGDATTTKNGRNQKKSSTVGKRLLRLPRWPYDRLVVRPFTALVLPIQDMFKCEDVEKGARHVPMFYGFPNTLGDLLRIRLMSCLIGMIFAGIHFIAWDSHFPTHVELLFWRSASLVVLVVPFLVGLLGIVLRDYEFDPGENERPEYERKRYGPVFTAILRPIRWVLYILGPILYILARVSLIVQALISLRDLQPTVFQNIAWTSYIPHL</sequence>
<protein>
    <submittedName>
        <fullName evidence="1">Uncharacterized protein</fullName>
    </submittedName>
</protein>
<dbReference type="EMBL" id="ML208312">
    <property type="protein sequence ID" value="TFK70474.1"/>
    <property type="molecule type" value="Genomic_DNA"/>
</dbReference>
<keyword evidence="2" id="KW-1185">Reference proteome</keyword>
<accession>A0ACD3AYV6</accession>
<name>A0ACD3AYV6_9AGAR</name>
<reference evidence="1 2" key="1">
    <citation type="journal article" date="2019" name="Nat. Ecol. Evol.">
        <title>Megaphylogeny resolves global patterns of mushroom evolution.</title>
        <authorList>
            <person name="Varga T."/>
            <person name="Krizsan K."/>
            <person name="Foldi C."/>
            <person name="Dima B."/>
            <person name="Sanchez-Garcia M."/>
            <person name="Sanchez-Ramirez S."/>
            <person name="Szollosi G.J."/>
            <person name="Szarkandi J.G."/>
            <person name="Papp V."/>
            <person name="Albert L."/>
            <person name="Andreopoulos W."/>
            <person name="Angelini C."/>
            <person name="Antonin V."/>
            <person name="Barry K.W."/>
            <person name="Bougher N.L."/>
            <person name="Buchanan P."/>
            <person name="Buyck B."/>
            <person name="Bense V."/>
            <person name="Catcheside P."/>
            <person name="Chovatia M."/>
            <person name="Cooper J."/>
            <person name="Damon W."/>
            <person name="Desjardin D."/>
            <person name="Finy P."/>
            <person name="Geml J."/>
            <person name="Haridas S."/>
            <person name="Hughes K."/>
            <person name="Justo A."/>
            <person name="Karasinski D."/>
            <person name="Kautmanova I."/>
            <person name="Kiss B."/>
            <person name="Kocsube S."/>
            <person name="Kotiranta H."/>
            <person name="LaButti K.M."/>
            <person name="Lechner B.E."/>
            <person name="Liimatainen K."/>
            <person name="Lipzen A."/>
            <person name="Lukacs Z."/>
            <person name="Mihaltcheva S."/>
            <person name="Morgado L.N."/>
            <person name="Niskanen T."/>
            <person name="Noordeloos M.E."/>
            <person name="Ohm R.A."/>
            <person name="Ortiz-Santana B."/>
            <person name="Ovrebo C."/>
            <person name="Racz N."/>
            <person name="Riley R."/>
            <person name="Savchenko A."/>
            <person name="Shiryaev A."/>
            <person name="Soop K."/>
            <person name="Spirin V."/>
            <person name="Szebenyi C."/>
            <person name="Tomsovsky M."/>
            <person name="Tulloss R.E."/>
            <person name="Uehling J."/>
            <person name="Grigoriev I.V."/>
            <person name="Vagvolgyi C."/>
            <person name="Papp T."/>
            <person name="Martin F.M."/>
            <person name="Miettinen O."/>
            <person name="Hibbett D.S."/>
            <person name="Nagy L.G."/>
        </authorList>
    </citation>
    <scope>NUCLEOTIDE SEQUENCE [LARGE SCALE GENOMIC DNA]</scope>
    <source>
        <strain evidence="1 2">NL-1719</strain>
    </source>
</reference>
<evidence type="ECO:0000313" key="2">
    <source>
        <dbReference type="Proteomes" id="UP000308600"/>
    </source>
</evidence>
<organism evidence="1 2">
    <name type="scientific">Pluteus cervinus</name>
    <dbReference type="NCBI Taxonomy" id="181527"/>
    <lineage>
        <taxon>Eukaryota</taxon>
        <taxon>Fungi</taxon>
        <taxon>Dikarya</taxon>
        <taxon>Basidiomycota</taxon>
        <taxon>Agaricomycotina</taxon>
        <taxon>Agaricomycetes</taxon>
        <taxon>Agaricomycetidae</taxon>
        <taxon>Agaricales</taxon>
        <taxon>Pluteineae</taxon>
        <taxon>Pluteaceae</taxon>
        <taxon>Pluteus</taxon>
    </lineage>
</organism>
<dbReference type="Proteomes" id="UP000308600">
    <property type="component" value="Unassembled WGS sequence"/>
</dbReference>
<gene>
    <name evidence="1" type="ORF">BDN72DRAFT_818680</name>
</gene>
<proteinExistence type="predicted"/>